<proteinExistence type="predicted"/>
<evidence type="ECO:0000313" key="7">
    <source>
        <dbReference type="Proteomes" id="UP000603453"/>
    </source>
</evidence>
<keyword evidence="4" id="KW-0472">Membrane</keyword>
<dbReference type="SUPFAM" id="SSF50044">
    <property type="entry name" value="SH3-domain"/>
    <property type="match status" value="1"/>
</dbReference>
<sequence>MLETAEAIPFSWADLNRRAQEFDNTTTTTSKKENTTTKKTTTTTKKTTTKASSEKPTSTKASSAKPTSAKAITDASSAVPSSTPTSVTPMLIPAATNTAMTSATVSSPAATALADTNSGGVSGGAIGGIVAAIVIIILGAVAYFFVRRKKNNKSRARHLSTKPDPFTMGYGSDQAFHTPQPMQQQQPAYQHQYGVQPTVAVTSPTTPTHYNSNTQFQDANNHIIAESMKPAAVVPQSQQYQPQPQEYKPQLNEQYNNEHLDPVVPISAATAAVAAVPVSGALLSPTQAGSVGVFHVAATYTPTLSDEIDIQTGDQVEVLVEYDDGWCQGINLSRGNAKGVFPKHCIDYASGVSSSGNSIDRVKRVSSMYIA</sequence>
<dbReference type="Gene3D" id="2.30.30.40">
    <property type="entry name" value="SH3 Domains"/>
    <property type="match status" value="1"/>
</dbReference>
<dbReference type="OrthoDB" id="5340910at2759"/>
<keyword evidence="4" id="KW-0812">Transmembrane</keyword>
<feature type="region of interest" description="Disordered" evidence="3">
    <location>
        <begin position="1"/>
        <end position="87"/>
    </location>
</feature>
<dbReference type="AlphaFoldDB" id="A0A8H7RR83"/>
<feature type="compositionally biased region" description="Low complexity" evidence="3">
    <location>
        <begin position="37"/>
        <end position="87"/>
    </location>
</feature>
<dbReference type="EMBL" id="JAEPRD010000001">
    <property type="protein sequence ID" value="KAG2214381.1"/>
    <property type="molecule type" value="Genomic_DNA"/>
</dbReference>
<comment type="caution">
    <text evidence="6">The sequence shown here is derived from an EMBL/GenBank/DDBJ whole genome shotgun (WGS) entry which is preliminary data.</text>
</comment>
<dbReference type="Proteomes" id="UP000603453">
    <property type="component" value="Unassembled WGS sequence"/>
</dbReference>
<dbReference type="SMART" id="SM00326">
    <property type="entry name" value="SH3"/>
    <property type="match status" value="1"/>
</dbReference>
<dbReference type="InterPro" id="IPR001452">
    <property type="entry name" value="SH3_domain"/>
</dbReference>
<evidence type="ECO:0000256" key="1">
    <source>
        <dbReference type="ARBA" id="ARBA00022443"/>
    </source>
</evidence>
<reference evidence="6" key="1">
    <citation type="submission" date="2020-12" db="EMBL/GenBank/DDBJ databases">
        <title>Metabolic potential, ecology and presence of endohyphal bacteria is reflected in genomic diversity of Mucoromycotina.</title>
        <authorList>
            <person name="Muszewska A."/>
            <person name="Okrasinska A."/>
            <person name="Steczkiewicz K."/>
            <person name="Drgas O."/>
            <person name="Orlowska M."/>
            <person name="Perlinska-Lenart U."/>
            <person name="Aleksandrzak-Piekarczyk T."/>
            <person name="Szatraj K."/>
            <person name="Zielenkiewicz U."/>
            <person name="Pilsyk S."/>
            <person name="Malc E."/>
            <person name="Mieczkowski P."/>
            <person name="Kruszewska J.S."/>
            <person name="Biernat P."/>
            <person name="Pawlowska J."/>
        </authorList>
    </citation>
    <scope>NUCLEOTIDE SEQUENCE</scope>
    <source>
        <strain evidence="6">WA0000017839</strain>
    </source>
</reference>
<evidence type="ECO:0000256" key="3">
    <source>
        <dbReference type="SAM" id="MobiDB-lite"/>
    </source>
</evidence>
<evidence type="ECO:0000313" key="6">
    <source>
        <dbReference type="EMBL" id="KAG2214381.1"/>
    </source>
</evidence>
<organism evidence="6 7">
    <name type="scientific">Mucor saturninus</name>
    <dbReference type="NCBI Taxonomy" id="64648"/>
    <lineage>
        <taxon>Eukaryota</taxon>
        <taxon>Fungi</taxon>
        <taxon>Fungi incertae sedis</taxon>
        <taxon>Mucoromycota</taxon>
        <taxon>Mucoromycotina</taxon>
        <taxon>Mucoromycetes</taxon>
        <taxon>Mucorales</taxon>
        <taxon>Mucorineae</taxon>
        <taxon>Mucoraceae</taxon>
        <taxon>Mucor</taxon>
    </lineage>
</organism>
<feature type="domain" description="SH3" evidence="5">
    <location>
        <begin position="289"/>
        <end position="351"/>
    </location>
</feature>
<gene>
    <name evidence="6" type="ORF">INT47_000937</name>
</gene>
<name>A0A8H7RR83_9FUNG</name>
<keyword evidence="7" id="KW-1185">Reference proteome</keyword>
<evidence type="ECO:0000259" key="5">
    <source>
        <dbReference type="PROSITE" id="PS50002"/>
    </source>
</evidence>
<accession>A0A8H7RR83</accession>
<dbReference type="InterPro" id="IPR036028">
    <property type="entry name" value="SH3-like_dom_sf"/>
</dbReference>
<keyword evidence="4" id="KW-1133">Transmembrane helix</keyword>
<feature type="transmembrane region" description="Helical" evidence="4">
    <location>
        <begin position="125"/>
        <end position="146"/>
    </location>
</feature>
<dbReference type="PROSITE" id="PS50002">
    <property type="entry name" value="SH3"/>
    <property type="match status" value="1"/>
</dbReference>
<dbReference type="Pfam" id="PF14604">
    <property type="entry name" value="SH3_9"/>
    <property type="match status" value="1"/>
</dbReference>
<keyword evidence="1 2" id="KW-0728">SH3 domain</keyword>
<protein>
    <recommendedName>
        <fullName evidence="5">SH3 domain-containing protein</fullName>
    </recommendedName>
</protein>
<evidence type="ECO:0000256" key="2">
    <source>
        <dbReference type="PROSITE-ProRule" id="PRU00192"/>
    </source>
</evidence>
<evidence type="ECO:0000256" key="4">
    <source>
        <dbReference type="SAM" id="Phobius"/>
    </source>
</evidence>